<name>A0A9W9JII1_9EURO</name>
<feature type="compositionally biased region" description="Basic and acidic residues" evidence="1">
    <location>
        <begin position="8"/>
        <end position="20"/>
    </location>
</feature>
<organism evidence="2 3">
    <name type="scientific">Penicillium cf. viridicatum</name>
    <dbReference type="NCBI Taxonomy" id="2972119"/>
    <lineage>
        <taxon>Eukaryota</taxon>
        <taxon>Fungi</taxon>
        <taxon>Dikarya</taxon>
        <taxon>Ascomycota</taxon>
        <taxon>Pezizomycotina</taxon>
        <taxon>Eurotiomycetes</taxon>
        <taxon>Eurotiomycetidae</taxon>
        <taxon>Eurotiales</taxon>
        <taxon>Aspergillaceae</taxon>
        <taxon>Penicillium</taxon>
    </lineage>
</organism>
<dbReference type="AlphaFoldDB" id="A0A9W9JII1"/>
<reference evidence="2" key="1">
    <citation type="submission" date="2022-11" db="EMBL/GenBank/DDBJ databases">
        <authorList>
            <person name="Petersen C."/>
        </authorList>
    </citation>
    <scope>NUCLEOTIDE SEQUENCE</scope>
    <source>
        <strain evidence="2">IBT 20477</strain>
    </source>
</reference>
<dbReference type="EMBL" id="JAPQKQ010000005">
    <property type="protein sequence ID" value="KAJ5196617.1"/>
    <property type="molecule type" value="Genomic_DNA"/>
</dbReference>
<evidence type="ECO:0000313" key="3">
    <source>
        <dbReference type="Proteomes" id="UP001150942"/>
    </source>
</evidence>
<dbReference type="Proteomes" id="UP001150942">
    <property type="component" value="Unassembled WGS sequence"/>
</dbReference>
<proteinExistence type="predicted"/>
<evidence type="ECO:0000256" key="1">
    <source>
        <dbReference type="SAM" id="MobiDB-lite"/>
    </source>
</evidence>
<reference evidence="2" key="2">
    <citation type="journal article" date="2023" name="IMA Fungus">
        <title>Comparative genomic study of the Penicillium genus elucidates a diverse pangenome and 15 lateral gene transfer events.</title>
        <authorList>
            <person name="Petersen C."/>
            <person name="Sorensen T."/>
            <person name="Nielsen M.R."/>
            <person name="Sondergaard T.E."/>
            <person name="Sorensen J.L."/>
            <person name="Fitzpatrick D.A."/>
            <person name="Frisvad J.C."/>
            <person name="Nielsen K.L."/>
        </authorList>
    </citation>
    <scope>NUCLEOTIDE SEQUENCE</scope>
    <source>
        <strain evidence="2">IBT 20477</strain>
    </source>
</reference>
<dbReference type="OrthoDB" id="10502846at2759"/>
<feature type="region of interest" description="Disordered" evidence="1">
    <location>
        <begin position="1"/>
        <end position="41"/>
    </location>
</feature>
<sequence length="79" mass="8764">MSSQAQQEKQRMGGEKKEENNTTPPPVGKGEGSRGEKAMSELSLTERIVEHDGWPGDMMEGVMATVNLRKLNWATQESM</sequence>
<keyword evidence="3" id="KW-1185">Reference proteome</keyword>
<evidence type="ECO:0000313" key="2">
    <source>
        <dbReference type="EMBL" id="KAJ5196617.1"/>
    </source>
</evidence>
<comment type="caution">
    <text evidence="2">The sequence shown here is derived from an EMBL/GenBank/DDBJ whole genome shotgun (WGS) entry which is preliminary data.</text>
</comment>
<gene>
    <name evidence="2" type="ORF">N7449_007096</name>
</gene>
<protein>
    <submittedName>
        <fullName evidence="2">Uncharacterized protein</fullName>
    </submittedName>
</protein>
<accession>A0A9W9JII1</accession>